<keyword evidence="2" id="KW-0813">Transport</keyword>
<evidence type="ECO:0000256" key="3">
    <source>
        <dbReference type="ARBA" id="ARBA00022475"/>
    </source>
</evidence>
<feature type="transmembrane region" description="Helical" evidence="8">
    <location>
        <begin position="292"/>
        <end position="312"/>
    </location>
</feature>
<evidence type="ECO:0000256" key="5">
    <source>
        <dbReference type="ARBA" id="ARBA00022989"/>
    </source>
</evidence>
<keyword evidence="3" id="KW-1003">Cell membrane</keyword>
<feature type="transmembrane region" description="Helical" evidence="8">
    <location>
        <begin position="56"/>
        <end position="77"/>
    </location>
</feature>
<name>A0A810N9J6_9ACTN</name>
<feature type="transmembrane region" description="Helical" evidence="8">
    <location>
        <begin position="363"/>
        <end position="382"/>
    </location>
</feature>
<evidence type="ECO:0000256" key="8">
    <source>
        <dbReference type="SAM" id="Phobius"/>
    </source>
</evidence>
<keyword evidence="11" id="KW-1185">Reference proteome</keyword>
<organism evidence="10 11">
    <name type="scientific">Polymorphospora rubra</name>
    <dbReference type="NCBI Taxonomy" id="338584"/>
    <lineage>
        <taxon>Bacteria</taxon>
        <taxon>Bacillati</taxon>
        <taxon>Actinomycetota</taxon>
        <taxon>Actinomycetes</taxon>
        <taxon>Micromonosporales</taxon>
        <taxon>Micromonosporaceae</taxon>
        <taxon>Polymorphospora</taxon>
    </lineage>
</organism>
<evidence type="ECO:0000256" key="6">
    <source>
        <dbReference type="ARBA" id="ARBA00023136"/>
    </source>
</evidence>
<dbReference type="SUPFAM" id="SSF103473">
    <property type="entry name" value="MFS general substrate transporter"/>
    <property type="match status" value="1"/>
</dbReference>
<dbReference type="Gene3D" id="1.20.1250.20">
    <property type="entry name" value="MFS general substrate transporter like domains"/>
    <property type="match status" value="1"/>
</dbReference>
<evidence type="ECO:0000313" key="10">
    <source>
        <dbReference type="EMBL" id="BCJ70076.1"/>
    </source>
</evidence>
<comment type="subcellular location">
    <subcellularLocation>
        <location evidence="1">Cell membrane</location>
        <topology evidence="1">Multi-pass membrane protein</topology>
    </subcellularLocation>
</comment>
<dbReference type="Pfam" id="PF05977">
    <property type="entry name" value="MFS_3"/>
    <property type="match status" value="1"/>
</dbReference>
<sequence length="439" mass="45727">MDAPEPEKRPGRLSRDADFMKFWSAESLSMMGTQISIVAIPLLAAETLDATAFQMGALNAAQFAPYLLLTLFVGVWVDRTRRLPLLIGTNLGRALLIGLIPVIALLGGLNVWLLMVLVLLSASLTVVFDLAYQSYLPSIVERDQLVDANGRLEGSRSFAQLTGPGAAGLLVGTLTAPVAIAVNAATFLVSGVTQLFIRRVEPAPAGHDGPRPSVFAQIGHGLGLLLRNVYLRALGVEAAVYNLFNQMLWAVLILHLTRGLDLPPTVIGVVLTMSGVGALLGSTLSARLGRRWGLGPTLIVSIMIANVAPLAIPAAGGHWLLAAVVIGAALLVNAAGLVVYNIQAISLRQASVTSDVLGRTNAGYRFAVTGTAAIGAVAGGALGDLIGLRATMVVAALGTIFAVVFVIRSPIPKLRDLSEVVPEEPTPPTAPVPAAPKPG</sequence>
<dbReference type="RefSeq" id="WP_212819762.1">
    <property type="nucleotide sequence ID" value="NZ_AP023359.1"/>
</dbReference>
<dbReference type="GO" id="GO:0022857">
    <property type="term" value="F:transmembrane transporter activity"/>
    <property type="evidence" value="ECO:0007669"/>
    <property type="project" value="InterPro"/>
</dbReference>
<dbReference type="InterPro" id="IPR020846">
    <property type="entry name" value="MFS_dom"/>
</dbReference>
<dbReference type="PANTHER" id="PTHR23513">
    <property type="entry name" value="INTEGRAL MEMBRANE EFFLUX PROTEIN-RELATED"/>
    <property type="match status" value="1"/>
</dbReference>
<keyword evidence="4 8" id="KW-0812">Transmembrane</keyword>
<feature type="transmembrane region" description="Helical" evidence="8">
    <location>
        <begin position="318"/>
        <end position="342"/>
    </location>
</feature>
<dbReference type="CDD" id="cd06173">
    <property type="entry name" value="MFS_MefA_like"/>
    <property type="match status" value="1"/>
</dbReference>
<protein>
    <submittedName>
        <fullName evidence="10">MFS transporter</fullName>
    </submittedName>
</protein>
<dbReference type="PANTHER" id="PTHR23513:SF6">
    <property type="entry name" value="MAJOR FACILITATOR SUPERFAMILY ASSOCIATED DOMAIN-CONTAINING PROTEIN"/>
    <property type="match status" value="1"/>
</dbReference>
<feature type="transmembrane region" description="Helical" evidence="8">
    <location>
        <begin position="388"/>
        <end position="407"/>
    </location>
</feature>
<proteinExistence type="predicted"/>
<reference evidence="10" key="1">
    <citation type="submission" date="2020-08" db="EMBL/GenBank/DDBJ databases">
        <title>Whole genome shotgun sequence of Polymorphospora rubra NBRC 101157.</title>
        <authorList>
            <person name="Komaki H."/>
            <person name="Tamura T."/>
        </authorList>
    </citation>
    <scope>NUCLEOTIDE SEQUENCE</scope>
    <source>
        <strain evidence="10">NBRC 101157</strain>
    </source>
</reference>
<evidence type="ECO:0000256" key="7">
    <source>
        <dbReference type="SAM" id="MobiDB-lite"/>
    </source>
</evidence>
<dbReference type="AlphaFoldDB" id="A0A810N9J6"/>
<dbReference type="InterPro" id="IPR010290">
    <property type="entry name" value="TM_effector"/>
</dbReference>
<dbReference type="PROSITE" id="PS50850">
    <property type="entry name" value="MFS"/>
    <property type="match status" value="1"/>
</dbReference>
<feature type="compositionally biased region" description="Pro residues" evidence="7">
    <location>
        <begin position="424"/>
        <end position="439"/>
    </location>
</feature>
<feature type="transmembrane region" description="Helical" evidence="8">
    <location>
        <begin position="234"/>
        <end position="256"/>
    </location>
</feature>
<dbReference type="GO" id="GO:0005886">
    <property type="term" value="C:plasma membrane"/>
    <property type="evidence" value="ECO:0007669"/>
    <property type="project" value="UniProtKB-SubCell"/>
</dbReference>
<dbReference type="KEGG" id="pry:Prubr_70970"/>
<gene>
    <name evidence="10" type="ORF">Prubr_70970</name>
</gene>
<evidence type="ECO:0000256" key="1">
    <source>
        <dbReference type="ARBA" id="ARBA00004651"/>
    </source>
</evidence>
<feature type="region of interest" description="Disordered" evidence="7">
    <location>
        <begin position="420"/>
        <end position="439"/>
    </location>
</feature>
<keyword evidence="6 8" id="KW-0472">Membrane</keyword>
<evidence type="ECO:0000256" key="4">
    <source>
        <dbReference type="ARBA" id="ARBA00022692"/>
    </source>
</evidence>
<evidence type="ECO:0000259" key="9">
    <source>
        <dbReference type="PROSITE" id="PS50850"/>
    </source>
</evidence>
<evidence type="ECO:0000256" key="2">
    <source>
        <dbReference type="ARBA" id="ARBA00022448"/>
    </source>
</evidence>
<keyword evidence="5 8" id="KW-1133">Transmembrane helix</keyword>
<feature type="transmembrane region" description="Helical" evidence="8">
    <location>
        <begin position="22"/>
        <end position="44"/>
    </location>
</feature>
<accession>A0A810N9J6</accession>
<dbReference type="EMBL" id="AP023359">
    <property type="protein sequence ID" value="BCJ70076.1"/>
    <property type="molecule type" value="Genomic_DNA"/>
</dbReference>
<dbReference type="Proteomes" id="UP000680866">
    <property type="component" value="Chromosome"/>
</dbReference>
<feature type="transmembrane region" description="Helical" evidence="8">
    <location>
        <begin position="262"/>
        <end position="280"/>
    </location>
</feature>
<dbReference type="InterPro" id="IPR036259">
    <property type="entry name" value="MFS_trans_sf"/>
</dbReference>
<feature type="domain" description="Major facilitator superfamily (MFS) profile" evidence="9">
    <location>
        <begin position="228"/>
        <end position="439"/>
    </location>
</feature>
<evidence type="ECO:0000313" key="11">
    <source>
        <dbReference type="Proteomes" id="UP000680866"/>
    </source>
</evidence>